<dbReference type="Gene3D" id="1.20.58.2150">
    <property type="match status" value="1"/>
</dbReference>
<accession>A0A927B826</accession>
<organism evidence="1 2">
    <name type="scientific">Spirosoma validum</name>
    <dbReference type="NCBI Taxonomy" id="2771355"/>
    <lineage>
        <taxon>Bacteria</taxon>
        <taxon>Pseudomonadati</taxon>
        <taxon>Bacteroidota</taxon>
        <taxon>Cytophagia</taxon>
        <taxon>Cytophagales</taxon>
        <taxon>Cytophagaceae</taxon>
        <taxon>Spirosoma</taxon>
    </lineage>
</organism>
<dbReference type="RefSeq" id="WP_191042809.1">
    <property type="nucleotide sequence ID" value="NZ_JACXAA010000018.1"/>
</dbReference>
<reference evidence="1" key="1">
    <citation type="submission" date="2020-09" db="EMBL/GenBank/DDBJ databases">
        <authorList>
            <person name="Kim M.K."/>
        </authorList>
    </citation>
    <scope>NUCLEOTIDE SEQUENCE</scope>
    <source>
        <strain evidence="1">BT704</strain>
    </source>
</reference>
<comment type="caution">
    <text evidence="1">The sequence shown here is derived from an EMBL/GenBank/DDBJ whole genome shotgun (WGS) entry which is preliminary data.</text>
</comment>
<keyword evidence="2" id="KW-1185">Reference proteome</keyword>
<proteinExistence type="predicted"/>
<evidence type="ECO:0000313" key="2">
    <source>
        <dbReference type="Proteomes" id="UP000653797"/>
    </source>
</evidence>
<protein>
    <submittedName>
        <fullName evidence="1">Uncharacterized protein</fullName>
    </submittedName>
</protein>
<dbReference type="Proteomes" id="UP000653797">
    <property type="component" value="Unassembled WGS sequence"/>
</dbReference>
<sequence>MPDSSKDAYFQLVSHPIKACASLSTMSYYVTLNKQVYDNKLKELYTDESLLMVEDHQLNNGK</sequence>
<dbReference type="AlphaFoldDB" id="A0A927B826"/>
<name>A0A927B826_9BACT</name>
<dbReference type="EMBL" id="JACXAA010000018">
    <property type="protein sequence ID" value="MBD2757185.1"/>
    <property type="molecule type" value="Genomic_DNA"/>
</dbReference>
<evidence type="ECO:0000313" key="1">
    <source>
        <dbReference type="EMBL" id="MBD2757185.1"/>
    </source>
</evidence>
<gene>
    <name evidence="1" type="ORF">IC230_30190</name>
</gene>